<keyword evidence="5" id="KW-0862">Zinc</keyword>
<comment type="subcellular location">
    <subcellularLocation>
        <location evidence="1">Nucleus</location>
    </subcellularLocation>
</comment>
<evidence type="ECO:0000256" key="4">
    <source>
        <dbReference type="ARBA" id="ARBA00022771"/>
    </source>
</evidence>
<dbReference type="PROSITE" id="PS50157">
    <property type="entry name" value="ZINC_FINGER_C2H2_2"/>
    <property type="match status" value="2"/>
</dbReference>
<dbReference type="OrthoDB" id="6077919at2759"/>
<evidence type="ECO:0000256" key="2">
    <source>
        <dbReference type="ARBA" id="ARBA00022723"/>
    </source>
</evidence>
<evidence type="ECO:0000256" key="7">
    <source>
        <dbReference type="ARBA" id="ARBA00023242"/>
    </source>
</evidence>
<dbReference type="InterPro" id="IPR036236">
    <property type="entry name" value="Znf_C2H2_sf"/>
</dbReference>
<gene>
    <name evidence="10" type="primary">MZF1</name>
    <name evidence="10" type="ORF">T10_3941</name>
</gene>
<dbReference type="GO" id="GO:0003700">
    <property type="term" value="F:DNA-binding transcription factor activity"/>
    <property type="evidence" value="ECO:0007669"/>
    <property type="project" value="TreeGrafter"/>
</dbReference>
<dbReference type="PROSITE" id="PS00028">
    <property type="entry name" value="ZINC_FINGER_C2H2_1"/>
    <property type="match status" value="2"/>
</dbReference>
<dbReference type="Gene3D" id="3.30.160.60">
    <property type="entry name" value="Classic Zinc Finger"/>
    <property type="match status" value="1"/>
</dbReference>
<reference evidence="10 11" key="1">
    <citation type="submission" date="2015-01" db="EMBL/GenBank/DDBJ databases">
        <title>Evolution of Trichinella species and genotypes.</title>
        <authorList>
            <person name="Korhonen P.K."/>
            <person name="Edoardo P."/>
            <person name="Giuseppe L.R."/>
            <person name="Gasser R.B."/>
        </authorList>
    </citation>
    <scope>NUCLEOTIDE SEQUENCE [LARGE SCALE GENOMIC DNA]</scope>
    <source>
        <strain evidence="10">ISS1980</strain>
    </source>
</reference>
<evidence type="ECO:0000313" key="10">
    <source>
        <dbReference type="EMBL" id="KRZ80844.1"/>
    </source>
</evidence>
<feature type="domain" description="C2H2-type" evidence="9">
    <location>
        <begin position="138"/>
        <end position="165"/>
    </location>
</feature>
<name>A0A0V1NAH3_9BILA</name>
<evidence type="ECO:0000256" key="3">
    <source>
        <dbReference type="ARBA" id="ARBA00022737"/>
    </source>
</evidence>
<proteinExistence type="predicted"/>
<evidence type="ECO:0000259" key="9">
    <source>
        <dbReference type="PROSITE" id="PS50157"/>
    </source>
</evidence>
<dbReference type="AlphaFoldDB" id="A0A0V1NAH3"/>
<keyword evidence="7" id="KW-0539">Nucleus</keyword>
<sequence>MRARWVAFGRVLESSGKEKLIDGYFSPQSCCSNCIKTFDPHSCLTPFDGVAGTGYSSELRGTSQTMNQKMGETLREYIAELHRLSRHCNFCNVGEMLIDRLSCGRQMETFTCDVCQAEFLRRSSLFNHRNVHEQNPKHACSLCGAAFRWKASLKSHLKSHARKRKTEETFKPFSHQNFFDDHCQNIDAQEQEPSENGSGTEKLEAVVNVEEVIFDQSNSAEVRNADAFYNEINVSPEKRFAEVLVVDDYEIVTKNEKTYTVMKNMDVSKNNASTQLYLHYLRMMENKTNGHFNVSLKINNAWLFGMVKLH</sequence>
<dbReference type="EMBL" id="JYDO01000001">
    <property type="protein sequence ID" value="KRZ80844.1"/>
    <property type="molecule type" value="Genomic_DNA"/>
</dbReference>
<dbReference type="GO" id="GO:0008270">
    <property type="term" value="F:zinc ion binding"/>
    <property type="evidence" value="ECO:0007669"/>
    <property type="project" value="UniProtKB-KW"/>
</dbReference>
<keyword evidence="2" id="KW-0479">Metal-binding</keyword>
<dbReference type="SUPFAM" id="SSF57667">
    <property type="entry name" value="beta-beta-alpha zinc fingers"/>
    <property type="match status" value="1"/>
</dbReference>
<dbReference type="STRING" id="268474.A0A0V1NAH3"/>
<evidence type="ECO:0000313" key="11">
    <source>
        <dbReference type="Proteomes" id="UP000054843"/>
    </source>
</evidence>
<dbReference type="Proteomes" id="UP000054843">
    <property type="component" value="Unassembled WGS sequence"/>
</dbReference>
<keyword evidence="3" id="KW-0677">Repeat</keyword>
<dbReference type="InterPro" id="IPR050589">
    <property type="entry name" value="Ikaros_C2H2-ZF"/>
</dbReference>
<dbReference type="GO" id="GO:0006357">
    <property type="term" value="P:regulation of transcription by RNA polymerase II"/>
    <property type="evidence" value="ECO:0007669"/>
    <property type="project" value="TreeGrafter"/>
</dbReference>
<dbReference type="GO" id="GO:0000978">
    <property type="term" value="F:RNA polymerase II cis-regulatory region sequence-specific DNA binding"/>
    <property type="evidence" value="ECO:0007669"/>
    <property type="project" value="TreeGrafter"/>
</dbReference>
<evidence type="ECO:0000256" key="1">
    <source>
        <dbReference type="ARBA" id="ARBA00004123"/>
    </source>
</evidence>
<evidence type="ECO:0000256" key="8">
    <source>
        <dbReference type="PROSITE-ProRule" id="PRU00042"/>
    </source>
</evidence>
<keyword evidence="4 8" id="KW-0863">Zinc-finger</keyword>
<organism evidence="10 11">
    <name type="scientific">Trichinella papuae</name>
    <dbReference type="NCBI Taxonomy" id="268474"/>
    <lineage>
        <taxon>Eukaryota</taxon>
        <taxon>Metazoa</taxon>
        <taxon>Ecdysozoa</taxon>
        <taxon>Nematoda</taxon>
        <taxon>Enoplea</taxon>
        <taxon>Dorylaimia</taxon>
        <taxon>Trichinellida</taxon>
        <taxon>Trichinellidae</taxon>
        <taxon>Trichinella</taxon>
    </lineage>
</organism>
<dbReference type="SMART" id="SM00355">
    <property type="entry name" value="ZnF_C2H2"/>
    <property type="match status" value="2"/>
</dbReference>
<feature type="domain" description="C2H2-type" evidence="9">
    <location>
        <begin position="110"/>
        <end position="137"/>
    </location>
</feature>
<accession>A0A0V1NAH3</accession>
<keyword evidence="6" id="KW-0238">DNA-binding</keyword>
<feature type="non-terminal residue" evidence="10">
    <location>
        <position position="310"/>
    </location>
</feature>
<evidence type="ECO:0000256" key="6">
    <source>
        <dbReference type="ARBA" id="ARBA00023125"/>
    </source>
</evidence>
<comment type="caution">
    <text evidence="10">The sequence shown here is derived from an EMBL/GenBank/DDBJ whole genome shotgun (WGS) entry which is preliminary data.</text>
</comment>
<dbReference type="GO" id="GO:0005634">
    <property type="term" value="C:nucleus"/>
    <property type="evidence" value="ECO:0007669"/>
    <property type="project" value="UniProtKB-SubCell"/>
</dbReference>
<dbReference type="PANTHER" id="PTHR24404:SF114">
    <property type="entry name" value="KLUMPFUSS, ISOFORM B-RELATED"/>
    <property type="match status" value="1"/>
</dbReference>
<protein>
    <submittedName>
        <fullName evidence="10">Myeloid zinc finger 1</fullName>
    </submittedName>
</protein>
<keyword evidence="11" id="KW-1185">Reference proteome</keyword>
<dbReference type="InterPro" id="IPR013087">
    <property type="entry name" value="Znf_C2H2_type"/>
</dbReference>
<dbReference type="PANTHER" id="PTHR24404">
    <property type="entry name" value="ZINC FINGER PROTEIN"/>
    <property type="match status" value="1"/>
</dbReference>
<evidence type="ECO:0000256" key="5">
    <source>
        <dbReference type="ARBA" id="ARBA00022833"/>
    </source>
</evidence>